<evidence type="ECO:0000313" key="2">
    <source>
        <dbReference type="EMBL" id="KKK93282.1"/>
    </source>
</evidence>
<comment type="caution">
    <text evidence="2">The sequence shown here is derived from an EMBL/GenBank/DDBJ whole genome shotgun (WGS) entry which is preliminary data.</text>
</comment>
<reference evidence="2" key="1">
    <citation type="journal article" date="2015" name="Nature">
        <title>Complex archaea that bridge the gap between prokaryotes and eukaryotes.</title>
        <authorList>
            <person name="Spang A."/>
            <person name="Saw J.H."/>
            <person name="Jorgensen S.L."/>
            <person name="Zaremba-Niedzwiedzka K."/>
            <person name="Martijn J."/>
            <person name="Lind A.E."/>
            <person name="van Eijk R."/>
            <person name="Schleper C."/>
            <person name="Guy L."/>
            <person name="Ettema T.J."/>
        </authorList>
    </citation>
    <scope>NUCLEOTIDE SEQUENCE</scope>
</reference>
<gene>
    <name evidence="2" type="ORF">LCGC14_2694430</name>
</gene>
<organism evidence="2">
    <name type="scientific">marine sediment metagenome</name>
    <dbReference type="NCBI Taxonomy" id="412755"/>
    <lineage>
        <taxon>unclassified sequences</taxon>
        <taxon>metagenomes</taxon>
        <taxon>ecological metagenomes</taxon>
    </lineage>
</organism>
<feature type="region of interest" description="Disordered" evidence="1">
    <location>
        <begin position="257"/>
        <end position="276"/>
    </location>
</feature>
<name>A0A0F8ZHI2_9ZZZZ</name>
<dbReference type="EMBL" id="LAZR01047840">
    <property type="protein sequence ID" value="KKK93282.1"/>
    <property type="molecule type" value="Genomic_DNA"/>
</dbReference>
<accession>A0A0F8ZHI2</accession>
<dbReference type="AlphaFoldDB" id="A0A0F8ZHI2"/>
<proteinExistence type="predicted"/>
<sequence>MTLTAQEAAEIALDWGLCRKIADRIRYCDGIRPEDGEDFAQDVLLEMIVRARRDDGNLSVSEMWRAARCVRSRYWRAYKRGRSVLSLNMVIQATERPIELWETLEGKNIDLDAWLEARLRLGELPGGVLLIAKKLERGDPLTPNQRALLIRFRKDGKPTAQEVRARNLYRSRRSQGLCVRCGEENRDSTLCPRCREVRRVDRWRRRRRNKTWQRTLRAHWKKQGRCTRCGAVPEPGRKRCSSCHAKDREHLRRWRKARAEAEARAPKQLVFPGQKG</sequence>
<protein>
    <submittedName>
        <fullName evidence="2">Uncharacterized protein</fullName>
    </submittedName>
</protein>
<evidence type="ECO:0000256" key="1">
    <source>
        <dbReference type="SAM" id="MobiDB-lite"/>
    </source>
</evidence>